<proteinExistence type="predicted"/>
<dbReference type="SUPFAM" id="SSF103473">
    <property type="entry name" value="MFS general substrate transporter"/>
    <property type="match status" value="1"/>
</dbReference>
<name>A0A0C3B9P2_SERVB</name>
<evidence type="ECO:0008006" key="9">
    <source>
        <dbReference type="Google" id="ProtNLM"/>
    </source>
</evidence>
<evidence type="ECO:0000313" key="7">
    <source>
        <dbReference type="EMBL" id="KIM33540.1"/>
    </source>
</evidence>
<dbReference type="AlphaFoldDB" id="A0A0C3B9P2"/>
<accession>A0A0C3B9P2</accession>
<feature type="transmembrane region" description="Helical" evidence="6">
    <location>
        <begin position="208"/>
        <end position="229"/>
    </location>
</feature>
<evidence type="ECO:0000256" key="2">
    <source>
        <dbReference type="ARBA" id="ARBA00022692"/>
    </source>
</evidence>
<dbReference type="HOGENOM" id="CLU_017517_1_0_1"/>
<feature type="transmembrane region" description="Helical" evidence="6">
    <location>
        <begin position="170"/>
        <end position="187"/>
    </location>
</feature>
<evidence type="ECO:0000256" key="5">
    <source>
        <dbReference type="SAM" id="MobiDB-lite"/>
    </source>
</evidence>
<evidence type="ECO:0000256" key="1">
    <source>
        <dbReference type="ARBA" id="ARBA00004141"/>
    </source>
</evidence>
<dbReference type="Proteomes" id="UP000054097">
    <property type="component" value="Unassembled WGS sequence"/>
</dbReference>
<keyword evidence="3 6" id="KW-1133">Transmembrane helix</keyword>
<dbReference type="PANTHER" id="PTHR23507">
    <property type="entry name" value="ZGC:174356"/>
    <property type="match status" value="1"/>
</dbReference>
<feature type="transmembrane region" description="Helical" evidence="6">
    <location>
        <begin position="473"/>
        <end position="497"/>
    </location>
</feature>
<feature type="transmembrane region" description="Helical" evidence="6">
    <location>
        <begin position="138"/>
        <end position="158"/>
    </location>
</feature>
<evidence type="ECO:0000313" key="8">
    <source>
        <dbReference type="Proteomes" id="UP000054097"/>
    </source>
</evidence>
<dbReference type="InterPro" id="IPR036259">
    <property type="entry name" value="MFS_trans_sf"/>
</dbReference>
<feature type="transmembrane region" description="Helical" evidence="6">
    <location>
        <begin position="359"/>
        <end position="381"/>
    </location>
</feature>
<dbReference type="InterPro" id="IPR011701">
    <property type="entry name" value="MFS"/>
</dbReference>
<feature type="transmembrane region" description="Helical" evidence="6">
    <location>
        <begin position="509"/>
        <end position="527"/>
    </location>
</feature>
<dbReference type="OrthoDB" id="3026777at2759"/>
<evidence type="ECO:0000256" key="6">
    <source>
        <dbReference type="SAM" id="Phobius"/>
    </source>
</evidence>
<feature type="transmembrane region" description="Helical" evidence="6">
    <location>
        <begin position="429"/>
        <end position="452"/>
    </location>
</feature>
<feature type="region of interest" description="Disordered" evidence="5">
    <location>
        <begin position="1"/>
        <end position="27"/>
    </location>
</feature>
<comment type="subcellular location">
    <subcellularLocation>
        <location evidence="1">Membrane</location>
        <topology evidence="1">Multi-pass membrane protein</topology>
    </subcellularLocation>
</comment>
<dbReference type="EMBL" id="KN824278">
    <property type="protein sequence ID" value="KIM33540.1"/>
    <property type="molecule type" value="Genomic_DNA"/>
</dbReference>
<reference evidence="7 8" key="1">
    <citation type="submission" date="2014-04" db="EMBL/GenBank/DDBJ databases">
        <authorList>
            <consortium name="DOE Joint Genome Institute"/>
            <person name="Kuo A."/>
            <person name="Zuccaro A."/>
            <person name="Kohler A."/>
            <person name="Nagy L.G."/>
            <person name="Floudas D."/>
            <person name="Copeland A."/>
            <person name="Barry K.W."/>
            <person name="Cichocki N."/>
            <person name="Veneault-Fourrey C."/>
            <person name="LaButti K."/>
            <person name="Lindquist E.A."/>
            <person name="Lipzen A."/>
            <person name="Lundell T."/>
            <person name="Morin E."/>
            <person name="Murat C."/>
            <person name="Sun H."/>
            <person name="Tunlid A."/>
            <person name="Henrissat B."/>
            <person name="Grigoriev I.V."/>
            <person name="Hibbett D.S."/>
            <person name="Martin F."/>
            <person name="Nordberg H.P."/>
            <person name="Cantor M.N."/>
            <person name="Hua S.X."/>
        </authorList>
    </citation>
    <scope>NUCLEOTIDE SEQUENCE [LARGE SCALE GENOMIC DNA]</scope>
    <source>
        <strain evidence="7 8">MAFF 305830</strain>
    </source>
</reference>
<protein>
    <recommendedName>
        <fullName evidence="9">Major facilitator superfamily (MFS) profile domain-containing protein</fullName>
    </recommendedName>
</protein>
<dbReference type="Pfam" id="PF07690">
    <property type="entry name" value="MFS_1"/>
    <property type="match status" value="1"/>
</dbReference>
<evidence type="ECO:0000256" key="3">
    <source>
        <dbReference type="ARBA" id="ARBA00022989"/>
    </source>
</evidence>
<keyword evidence="2 6" id="KW-0812">Transmembrane</keyword>
<gene>
    <name evidence="7" type="ORF">M408DRAFT_156412</name>
</gene>
<feature type="transmembrane region" description="Helical" evidence="6">
    <location>
        <begin position="318"/>
        <end position="339"/>
    </location>
</feature>
<keyword evidence="4 6" id="KW-0472">Membrane</keyword>
<feature type="transmembrane region" description="Helical" evidence="6">
    <location>
        <begin position="241"/>
        <end position="260"/>
    </location>
</feature>
<dbReference type="GO" id="GO:0022857">
    <property type="term" value="F:transmembrane transporter activity"/>
    <property type="evidence" value="ECO:0007669"/>
    <property type="project" value="InterPro"/>
</dbReference>
<sequence>MSTPVLSESDPLLPETQRQHQPTPNHYWRRPHPQWLIPLALISSLARGLTLAARVQIVTRIACDSLHRASRATLDPTQYLQTTESTISAIPDVCFTDPAVQASAAQAQMILTVISGGVTALTAGRWGKWGDKSGRNKVMSVALLGLVMAESVYALVSLRHLPLKHHGHKLILLAPIFEGLFGSWPTLQANMNAYLSDITPQGSAARMFSRFMGILYIGFAVGPSIASFVLRQSATKNLTPLFIMSAVAYSISLLFILLIAPESLHSSDKPPSESSSNDTHDTHVQNDPETAMWRPIRRLIAPLAAFRPRRAGAMRKDYTLTIIALSYFIYLMSLALYQLKYLYAEHVFSWDAERLGYYISYMGFARAITLLVLMPAWNYLFKPLPIRGRSSVSPRRELNFDLSLVRMSILLDVLSHASVIVAPSSSATWFVLATTLTSLGSTSVPSYSSTVLGYVRYRTAQAEQEDQQEDVGVLFGGLAVLQSLGQTIIGPILFGLVYSATVSTFPKGVFVLACSLAGMAFVLMLIARPRKRLILVGTHRDGARGRSGMPKPITIPPA</sequence>
<dbReference type="PANTHER" id="PTHR23507:SF1">
    <property type="entry name" value="FI18259P1-RELATED"/>
    <property type="match status" value="1"/>
</dbReference>
<keyword evidence="8" id="KW-1185">Reference proteome</keyword>
<dbReference type="GO" id="GO:0016020">
    <property type="term" value="C:membrane"/>
    <property type="evidence" value="ECO:0007669"/>
    <property type="project" value="UniProtKB-SubCell"/>
</dbReference>
<reference evidence="8" key="2">
    <citation type="submission" date="2015-01" db="EMBL/GenBank/DDBJ databases">
        <title>Evolutionary Origins and Diversification of the Mycorrhizal Mutualists.</title>
        <authorList>
            <consortium name="DOE Joint Genome Institute"/>
            <consortium name="Mycorrhizal Genomics Consortium"/>
            <person name="Kohler A."/>
            <person name="Kuo A."/>
            <person name="Nagy L.G."/>
            <person name="Floudas D."/>
            <person name="Copeland A."/>
            <person name="Barry K.W."/>
            <person name="Cichocki N."/>
            <person name="Veneault-Fourrey C."/>
            <person name="LaButti K."/>
            <person name="Lindquist E.A."/>
            <person name="Lipzen A."/>
            <person name="Lundell T."/>
            <person name="Morin E."/>
            <person name="Murat C."/>
            <person name="Riley R."/>
            <person name="Ohm R."/>
            <person name="Sun H."/>
            <person name="Tunlid A."/>
            <person name="Henrissat B."/>
            <person name="Grigoriev I.V."/>
            <person name="Hibbett D.S."/>
            <person name="Martin F."/>
        </authorList>
    </citation>
    <scope>NUCLEOTIDE SEQUENCE [LARGE SCALE GENOMIC DNA]</scope>
    <source>
        <strain evidence="8">MAFF 305830</strain>
    </source>
</reference>
<feature type="region of interest" description="Disordered" evidence="5">
    <location>
        <begin position="267"/>
        <end position="287"/>
    </location>
</feature>
<evidence type="ECO:0000256" key="4">
    <source>
        <dbReference type="ARBA" id="ARBA00023136"/>
    </source>
</evidence>
<organism evidence="7 8">
    <name type="scientific">Serendipita vermifera MAFF 305830</name>
    <dbReference type="NCBI Taxonomy" id="933852"/>
    <lineage>
        <taxon>Eukaryota</taxon>
        <taxon>Fungi</taxon>
        <taxon>Dikarya</taxon>
        <taxon>Basidiomycota</taxon>
        <taxon>Agaricomycotina</taxon>
        <taxon>Agaricomycetes</taxon>
        <taxon>Sebacinales</taxon>
        <taxon>Serendipitaceae</taxon>
        <taxon>Serendipita</taxon>
    </lineage>
</organism>
<feature type="transmembrane region" description="Helical" evidence="6">
    <location>
        <begin position="402"/>
        <end position="423"/>
    </location>
</feature>
<dbReference type="Gene3D" id="1.20.1250.20">
    <property type="entry name" value="MFS general substrate transporter like domains"/>
    <property type="match status" value="1"/>
</dbReference>